<keyword evidence="2" id="KW-0472">Membrane</keyword>
<feature type="transmembrane region" description="Helical" evidence="2">
    <location>
        <begin position="78"/>
        <end position="101"/>
    </location>
</feature>
<evidence type="ECO:0000313" key="3">
    <source>
        <dbReference type="EMBL" id="CAD7427374.1"/>
    </source>
</evidence>
<protein>
    <submittedName>
        <fullName evidence="3">Uncharacterized protein</fullName>
    </submittedName>
</protein>
<reference evidence="3" key="1">
    <citation type="submission" date="2020-11" db="EMBL/GenBank/DDBJ databases">
        <authorList>
            <person name="Tran Van P."/>
        </authorList>
    </citation>
    <scope>NUCLEOTIDE SEQUENCE</scope>
</reference>
<keyword evidence="2" id="KW-0812">Transmembrane</keyword>
<sequence>MGGSLEWLLYLNSTCSDCGNLHPPPDAILNIPPPPLPAFLQLAAPNVTPCSVQCEWNAEQGLEYVDLPRQGPVMDDTWLLVLVSSCVGVLLLGALLALFLLKCRVYVQHRTCVSSCERFIYLYSTKPVMSLFLLNELVNLLVTVCCLWGTISEQNGKSGALQLDAAALARVKSCEAVLYPAPSHPAPGPDSRVLWAALTPRGTTHHYTAEPSPRSRPLPPCPPPSEQAASFDNSAFVDSDDPTPLLESYQLNDMLEAAGGGSDVTTPLRRTPGGSPQLPRPLVSSPTRIEHPNLPPLNLHPHARSLRRSTLTRRDSDTAPPPSAVVL</sequence>
<feature type="region of interest" description="Disordered" evidence="1">
    <location>
        <begin position="257"/>
        <end position="327"/>
    </location>
</feature>
<feature type="compositionally biased region" description="Basic residues" evidence="1">
    <location>
        <begin position="301"/>
        <end position="311"/>
    </location>
</feature>
<feature type="transmembrane region" description="Helical" evidence="2">
    <location>
        <begin position="128"/>
        <end position="151"/>
    </location>
</feature>
<keyword evidence="2" id="KW-1133">Transmembrane helix</keyword>
<accession>A0A7R9E5E1</accession>
<evidence type="ECO:0000256" key="2">
    <source>
        <dbReference type="SAM" id="Phobius"/>
    </source>
</evidence>
<gene>
    <name evidence="3" type="ORF">TMSB3V08_LOCUS4224</name>
</gene>
<feature type="compositionally biased region" description="Pro residues" evidence="1">
    <location>
        <begin position="214"/>
        <end position="225"/>
    </location>
</feature>
<dbReference type="EMBL" id="OB793444">
    <property type="protein sequence ID" value="CAD7427374.1"/>
    <property type="molecule type" value="Genomic_DNA"/>
</dbReference>
<evidence type="ECO:0000256" key="1">
    <source>
        <dbReference type="SAM" id="MobiDB-lite"/>
    </source>
</evidence>
<organism evidence="3">
    <name type="scientific">Timema monikensis</name>
    <dbReference type="NCBI Taxonomy" id="170555"/>
    <lineage>
        <taxon>Eukaryota</taxon>
        <taxon>Metazoa</taxon>
        <taxon>Ecdysozoa</taxon>
        <taxon>Arthropoda</taxon>
        <taxon>Hexapoda</taxon>
        <taxon>Insecta</taxon>
        <taxon>Pterygota</taxon>
        <taxon>Neoptera</taxon>
        <taxon>Polyneoptera</taxon>
        <taxon>Phasmatodea</taxon>
        <taxon>Timematodea</taxon>
        <taxon>Timematoidea</taxon>
        <taxon>Timematidae</taxon>
        <taxon>Timema</taxon>
    </lineage>
</organism>
<proteinExistence type="predicted"/>
<feature type="region of interest" description="Disordered" evidence="1">
    <location>
        <begin position="204"/>
        <end position="245"/>
    </location>
</feature>
<dbReference type="AlphaFoldDB" id="A0A7R9E5E1"/>
<name>A0A7R9E5E1_9NEOP</name>